<keyword evidence="4" id="KW-0808">Transferase</keyword>
<dbReference type="GO" id="GO:0009252">
    <property type="term" value="P:peptidoglycan biosynthetic process"/>
    <property type="evidence" value="ECO:0007669"/>
    <property type="project" value="UniProtKB-KW"/>
</dbReference>
<keyword evidence="7" id="KW-0573">Peptidoglycan synthesis</keyword>
<evidence type="ECO:0000256" key="1">
    <source>
        <dbReference type="ARBA" id="ARBA00004141"/>
    </source>
</evidence>
<feature type="transmembrane region" description="Helical" evidence="11">
    <location>
        <begin position="195"/>
        <end position="213"/>
    </location>
</feature>
<dbReference type="NCBIfam" id="TIGR02210">
    <property type="entry name" value="rodA_shape"/>
    <property type="match status" value="1"/>
</dbReference>
<dbReference type="PROSITE" id="PS00428">
    <property type="entry name" value="FTSW_RODA_SPOVE"/>
    <property type="match status" value="1"/>
</dbReference>
<dbReference type="GO" id="GO:0008360">
    <property type="term" value="P:regulation of cell shape"/>
    <property type="evidence" value="ECO:0007669"/>
    <property type="project" value="UniProtKB-KW"/>
</dbReference>
<dbReference type="InterPro" id="IPR018365">
    <property type="entry name" value="Cell_cycle_FtsW-rel_CS"/>
</dbReference>
<gene>
    <name evidence="12" type="primary">rodA</name>
    <name evidence="12" type="ORF">H8R92_07940</name>
</gene>
<evidence type="ECO:0000256" key="4">
    <source>
        <dbReference type="ARBA" id="ARBA00022679"/>
    </source>
</evidence>
<protein>
    <submittedName>
        <fullName evidence="12">Rod shape-determining protein RodA</fullName>
    </submittedName>
</protein>
<feature type="transmembrane region" description="Helical" evidence="11">
    <location>
        <begin position="318"/>
        <end position="335"/>
    </location>
</feature>
<dbReference type="EMBL" id="JACOOQ010000011">
    <property type="protein sequence ID" value="MBC5640356.1"/>
    <property type="molecule type" value="Genomic_DNA"/>
</dbReference>
<dbReference type="Proteomes" id="UP000662088">
    <property type="component" value="Unassembled WGS sequence"/>
</dbReference>
<keyword evidence="6" id="KW-0133">Cell shape</keyword>
<evidence type="ECO:0000256" key="5">
    <source>
        <dbReference type="ARBA" id="ARBA00022692"/>
    </source>
</evidence>
<dbReference type="GO" id="GO:0032153">
    <property type="term" value="C:cell division site"/>
    <property type="evidence" value="ECO:0007669"/>
    <property type="project" value="TreeGrafter"/>
</dbReference>
<feature type="transmembrane region" description="Helical" evidence="11">
    <location>
        <begin position="289"/>
        <end position="306"/>
    </location>
</feature>
<proteinExistence type="predicted"/>
<keyword evidence="9 11" id="KW-0472">Membrane</keyword>
<organism evidence="12 13">
    <name type="scientific">Clostridium lentum</name>
    <dbReference type="NCBI Taxonomy" id="2763037"/>
    <lineage>
        <taxon>Bacteria</taxon>
        <taxon>Bacillati</taxon>
        <taxon>Bacillota</taxon>
        <taxon>Clostridia</taxon>
        <taxon>Eubacteriales</taxon>
        <taxon>Clostridiaceae</taxon>
        <taxon>Clostridium</taxon>
    </lineage>
</organism>
<dbReference type="AlphaFoldDB" id="A0A8I0AAD0"/>
<keyword evidence="8 11" id="KW-1133">Transmembrane helix</keyword>
<comment type="subcellular location">
    <subcellularLocation>
        <location evidence="1">Membrane</location>
        <topology evidence="1">Multi-pass membrane protein</topology>
    </subcellularLocation>
</comment>
<feature type="transmembrane region" description="Helical" evidence="11">
    <location>
        <begin position="88"/>
        <end position="107"/>
    </location>
</feature>
<feature type="transmembrane region" description="Helical" evidence="11">
    <location>
        <begin position="148"/>
        <end position="166"/>
    </location>
</feature>
<reference evidence="12" key="1">
    <citation type="submission" date="2020-08" db="EMBL/GenBank/DDBJ databases">
        <title>Genome public.</title>
        <authorList>
            <person name="Liu C."/>
            <person name="Sun Q."/>
        </authorList>
    </citation>
    <scope>NUCLEOTIDE SEQUENCE</scope>
    <source>
        <strain evidence="12">NSJ-42</strain>
    </source>
</reference>
<feature type="transmembrane region" description="Helical" evidence="11">
    <location>
        <begin position="28"/>
        <end position="48"/>
    </location>
</feature>
<evidence type="ECO:0000256" key="3">
    <source>
        <dbReference type="ARBA" id="ARBA00022676"/>
    </source>
</evidence>
<dbReference type="Pfam" id="PF01098">
    <property type="entry name" value="FTSW_RODA_SPOVE"/>
    <property type="match status" value="1"/>
</dbReference>
<dbReference type="InterPro" id="IPR011923">
    <property type="entry name" value="RodA/MrdB"/>
</dbReference>
<dbReference type="InterPro" id="IPR001182">
    <property type="entry name" value="FtsW/RodA"/>
</dbReference>
<dbReference type="GO" id="GO:0005886">
    <property type="term" value="C:plasma membrane"/>
    <property type="evidence" value="ECO:0007669"/>
    <property type="project" value="TreeGrafter"/>
</dbReference>
<dbReference type="GO" id="GO:0015648">
    <property type="term" value="F:lipid-linked peptidoglycan transporter activity"/>
    <property type="evidence" value="ECO:0007669"/>
    <property type="project" value="TreeGrafter"/>
</dbReference>
<accession>A0A8I0AAD0</accession>
<keyword evidence="13" id="KW-1185">Reference proteome</keyword>
<dbReference type="GO" id="GO:0071555">
    <property type="term" value="P:cell wall organization"/>
    <property type="evidence" value="ECO:0007669"/>
    <property type="project" value="UniProtKB-KW"/>
</dbReference>
<dbReference type="GO" id="GO:0051301">
    <property type="term" value="P:cell division"/>
    <property type="evidence" value="ECO:0007669"/>
    <property type="project" value="InterPro"/>
</dbReference>
<keyword evidence="10" id="KW-0961">Cell wall biogenesis/degradation</keyword>
<evidence type="ECO:0000256" key="7">
    <source>
        <dbReference type="ARBA" id="ARBA00022984"/>
    </source>
</evidence>
<evidence type="ECO:0000256" key="11">
    <source>
        <dbReference type="SAM" id="Phobius"/>
    </source>
</evidence>
<evidence type="ECO:0000256" key="10">
    <source>
        <dbReference type="ARBA" id="ARBA00023316"/>
    </source>
</evidence>
<evidence type="ECO:0000256" key="6">
    <source>
        <dbReference type="ARBA" id="ARBA00022960"/>
    </source>
</evidence>
<evidence type="ECO:0000313" key="13">
    <source>
        <dbReference type="Proteomes" id="UP000662088"/>
    </source>
</evidence>
<feature type="transmembrane region" description="Helical" evidence="11">
    <location>
        <begin position="172"/>
        <end position="188"/>
    </location>
</feature>
<dbReference type="PANTHER" id="PTHR30474">
    <property type="entry name" value="CELL CYCLE PROTEIN"/>
    <property type="match status" value="1"/>
</dbReference>
<dbReference type="PANTHER" id="PTHR30474:SF1">
    <property type="entry name" value="PEPTIDOGLYCAN GLYCOSYLTRANSFERASE MRDB"/>
    <property type="match status" value="1"/>
</dbReference>
<evidence type="ECO:0000256" key="9">
    <source>
        <dbReference type="ARBA" id="ARBA00023136"/>
    </source>
</evidence>
<dbReference type="GO" id="GO:0016757">
    <property type="term" value="F:glycosyltransferase activity"/>
    <property type="evidence" value="ECO:0007669"/>
    <property type="project" value="UniProtKB-KW"/>
</dbReference>
<evidence type="ECO:0000313" key="12">
    <source>
        <dbReference type="EMBL" id="MBC5640356.1"/>
    </source>
</evidence>
<feature type="transmembrane region" description="Helical" evidence="11">
    <location>
        <begin position="60"/>
        <end position="76"/>
    </location>
</feature>
<sequence>MISCGGEKVKVIPSFKLDLKKFKELDKWMLFSIICIVSFGILNIYLATKGNYGIAYLKKQSIFFLVSLVALYFVLATDYNTIKGFTNLFYGGSIVLLVLVLVIGKTVNGAQGWIDLGVISLQPAEIAKVATIMMMGRKLEEMEGNINTVKNFFTLAIYAVIPAALIVIQPDMGMTMVLFFMVLGVYFIGGLDKRVILYGLGSMLLAVVLLWNSGLIQDYQKTRITSFMNPDTDTSDSGYHLRQSLIGIGSGGFFGAHNSYSNDGTGGFASEYVPEVETDFIFAQIGEQWGTIGAIILLSFYGILISRMIKIAKNSKDIFGRCVSIGMVSYFFFAITQNIGMTIGLMPITGITLPLVSYGGSSLLTTILSLGIVLNIGMSKKKIYF</sequence>
<evidence type="ECO:0000256" key="8">
    <source>
        <dbReference type="ARBA" id="ARBA00022989"/>
    </source>
</evidence>
<evidence type="ECO:0000256" key="2">
    <source>
        <dbReference type="ARBA" id="ARBA00022475"/>
    </source>
</evidence>
<keyword evidence="5 11" id="KW-0812">Transmembrane</keyword>
<keyword evidence="3" id="KW-0328">Glycosyltransferase</keyword>
<name>A0A8I0AAD0_9CLOT</name>
<feature type="transmembrane region" description="Helical" evidence="11">
    <location>
        <begin position="355"/>
        <end position="376"/>
    </location>
</feature>
<comment type="caution">
    <text evidence="12">The sequence shown here is derived from an EMBL/GenBank/DDBJ whole genome shotgun (WGS) entry which is preliminary data.</text>
</comment>
<keyword evidence="2" id="KW-1003">Cell membrane</keyword>